<reference evidence="1 2" key="1">
    <citation type="submission" date="2023-02" db="EMBL/GenBank/DDBJ databases">
        <title>Entomopathogenic bacteria.</title>
        <authorList>
            <person name="Machado R.A."/>
        </authorList>
    </citation>
    <scope>NUCLEOTIDE SEQUENCE [LARGE SCALE GENOMIC DNA]</scope>
    <source>
        <strain evidence="1 2">XENO-7</strain>
    </source>
</reference>
<organism evidence="1 2">
    <name type="scientific">Xenorhabdus aichiensis</name>
    <dbReference type="NCBI Taxonomy" id="3025874"/>
    <lineage>
        <taxon>Bacteria</taxon>
        <taxon>Pseudomonadati</taxon>
        <taxon>Pseudomonadota</taxon>
        <taxon>Gammaproteobacteria</taxon>
        <taxon>Enterobacterales</taxon>
        <taxon>Morganellaceae</taxon>
        <taxon>Xenorhabdus</taxon>
    </lineage>
</organism>
<dbReference type="GO" id="GO:0016787">
    <property type="term" value="F:hydrolase activity"/>
    <property type="evidence" value="ECO:0007669"/>
    <property type="project" value="UniProtKB-KW"/>
</dbReference>
<protein>
    <submittedName>
        <fullName evidence="1">HD family hydrolase</fullName>
    </submittedName>
</protein>
<feature type="non-terminal residue" evidence="1">
    <location>
        <position position="1"/>
    </location>
</feature>
<keyword evidence="1" id="KW-0378">Hydrolase</keyword>
<dbReference type="Proteomes" id="UP001214757">
    <property type="component" value="Unassembled WGS sequence"/>
</dbReference>
<dbReference type="Gene3D" id="1.10.3210.10">
    <property type="entry name" value="Hypothetical protein af1432"/>
    <property type="match status" value="1"/>
</dbReference>
<dbReference type="EMBL" id="JAQRFO010000024">
    <property type="protein sequence ID" value="MDC9622314.1"/>
    <property type="molecule type" value="Genomic_DNA"/>
</dbReference>
<dbReference type="SUPFAM" id="SSF109604">
    <property type="entry name" value="HD-domain/PDEase-like"/>
    <property type="match status" value="1"/>
</dbReference>
<keyword evidence="2" id="KW-1185">Reference proteome</keyword>
<evidence type="ECO:0000313" key="1">
    <source>
        <dbReference type="EMBL" id="MDC9622314.1"/>
    </source>
</evidence>
<proteinExistence type="predicted"/>
<evidence type="ECO:0000313" key="2">
    <source>
        <dbReference type="Proteomes" id="UP001214757"/>
    </source>
</evidence>
<dbReference type="RefSeq" id="WP_273579929.1">
    <property type="nucleotide sequence ID" value="NZ_JAQRFO010000024.1"/>
</dbReference>
<comment type="caution">
    <text evidence="1">The sequence shown here is derived from an EMBL/GenBank/DDBJ whole genome shotgun (WGS) entry which is preliminary data.</text>
</comment>
<name>A0ABT5M3Q4_9GAMM</name>
<sequence length="166" mass="18855">SESSICLEDIAQGLSNECRYAGQIQQFYSVAKHSVLVSKLVEPEFALEALLHNATEAYLKDLPSPLKAMLPEYQKLERQLYVVIADKFGIPHETSAAVKQADLALLATERQQLDIAGDEYWPCLNGVNPVEWLVIIPFTPIQARYRFLARFHELTNFSHMRLYGTE</sequence>
<gene>
    <name evidence="1" type="ORF">PSI22_11885</name>
</gene>
<accession>A0ABT5M3Q4</accession>